<accession>A0A2H0YRE4</accession>
<feature type="chain" id="PRO_5013755952" description="Sortilin N-terminal domain-containing protein" evidence="2">
    <location>
        <begin position="19"/>
        <end position="352"/>
    </location>
</feature>
<dbReference type="InterPro" id="IPR015943">
    <property type="entry name" value="WD40/YVTN_repeat-like_dom_sf"/>
</dbReference>
<reference evidence="6" key="1">
    <citation type="submission" date="2017-09" db="EMBL/GenBank/DDBJ databases">
        <title>Depth-based differentiation of microbial function through sediment-hosted aquifers and enrichment of novel symbionts in the deep terrestrial subsurface.</title>
        <authorList>
            <person name="Probst A.J."/>
            <person name="Ladd B."/>
            <person name="Jarett J.K."/>
            <person name="Geller-Mcgrath D.E."/>
            <person name="Sieber C.M.K."/>
            <person name="Emerson J.B."/>
            <person name="Anantharaman K."/>
            <person name="Thomas B.C."/>
            <person name="Malmstrom R."/>
            <person name="Stieglmeier M."/>
            <person name="Klingl A."/>
            <person name="Woyke T."/>
            <person name="Ryan C.M."/>
            <person name="Banfield J.F."/>
        </authorList>
    </citation>
    <scope>NUCLEOTIDE SEQUENCE [LARGE SCALE GENOMIC DNA]</scope>
</reference>
<feature type="signal peptide" evidence="2">
    <location>
        <begin position="1"/>
        <end position="18"/>
    </location>
</feature>
<dbReference type="Pfam" id="PF15902">
    <property type="entry name" value="Sortilin-Vps10"/>
    <property type="match status" value="1"/>
</dbReference>
<dbReference type="PROSITE" id="PS51257">
    <property type="entry name" value="PROKAR_LIPOPROTEIN"/>
    <property type="match status" value="1"/>
</dbReference>
<dbReference type="GO" id="GO:0010411">
    <property type="term" value="P:xyloglucan metabolic process"/>
    <property type="evidence" value="ECO:0007669"/>
    <property type="project" value="TreeGrafter"/>
</dbReference>
<dbReference type="Gene3D" id="2.130.10.10">
    <property type="entry name" value="YVTN repeat-like/Quinoprotein amine dehydrogenase"/>
    <property type="match status" value="3"/>
</dbReference>
<dbReference type="SUPFAM" id="SSF110296">
    <property type="entry name" value="Oligoxyloglucan reducing end-specific cellobiohydrolase"/>
    <property type="match status" value="1"/>
</dbReference>
<evidence type="ECO:0008006" key="7">
    <source>
        <dbReference type="Google" id="ProtNLM"/>
    </source>
</evidence>
<evidence type="ECO:0000313" key="6">
    <source>
        <dbReference type="Proteomes" id="UP000236845"/>
    </source>
</evidence>
<dbReference type="EMBL" id="PEXW01000021">
    <property type="protein sequence ID" value="PIS40849.1"/>
    <property type="molecule type" value="Genomic_DNA"/>
</dbReference>
<evidence type="ECO:0000313" key="5">
    <source>
        <dbReference type="EMBL" id="PIS40849.1"/>
    </source>
</evidence>
<evidence type="ECO:0000256" key="2">
    <source>
        <dbReference type="SAM" id="SignalP"/>
    </source>
</evidence>
<dbReference type="InterPro" id="IPR052025">
    <property type="entry name" value="Xyloglucanase_GH74"/>
</dbReference>
<keyword evidence="2" id="KW-0732">Signal</keyword>
<sequence>MKKIYFVVLLTIFFSACSIKLNTSTSSSSGGDGGVFLSSDRGETWQRKVFVRQDQQKIISIGNTNIGYFYFHPSNLDTIFVSTLENGLWKSENNGDTWTATNFNTGYVTSFDIDPKNNDTLYVGFQNTVQKSTDVGKTWSVVYTNQPGNTINQVRVDPFDNRNILAATSGGVLLKSEDQGVTWRILEQFPGKDLRKLIILKNDSRIMFLITQDGILKSTDGGVSWADQMTKALAKVTALPINDFVFTDRNPSIMYVASNIGIARSTDGGTSWQIVPTVIPASTVAIQSVAINSYDEKEIYFTAGSTFYKSQDNGETWQTLKTVPSARLFKALVAHPKKPGTLYLGVLQIKKK</sequence>
<evidence type="ECO:0000256" key="1">
    <source>
        <dbReference type="ARBA" id="ARBA00022737"/>
    </source>
</evidence>
<feature type="domain" description="Sortilin N-terminal" evidence="4">
    <location>
        <begin position="262"/>
        <end position="342"/>
    </location>
</feature>
<comment type="caution">
    <text evidence="5">The sequence shown here is derived from an EMBL/GenBank/DDBJ whole genome shotgun (WGS) entry which is preliminary data.</text>
</comment>
<dbReference type="AlphaFoldDB" id="A0A2H0YRE4"/>
<gene>
    <name evidence="5" type="ORF">COT26_01095</name>
</gene>
<dbReference type="CDD" id="cd15482">
    <property type="entry name" value="Sialidase_non-viral"/>
    <property type="match status" value="1"/>
</dbReference>
<dbReference type="InterPro" id="IPR028203">
    <property type="entry name" value="PSII_CF48-like_dom"/>
</dbReference>
<proteinExistence type="predicted"/>
<dbReference type="Proteomes" id="UP000236845">
    <property type="component" value="Unassembled WGS sequence"/>
</dbReference>
<organism evidence="5 6">
    <name type="scientific">Candidatus Kerfeldbacteria bacterium CG08_land_8_20_14_0_20_43_14</name>
    <dbReference type="NCBI Taxonomy" id="2014246"/>
    <lineage>
        <taxon>Bacteria</taxon>
        <taxon>Candidatus Kerfeldiibacteriota</taxon>
    </lineage>
</organism>
<evidence type="ECO:0000259" key="3">
    <source>
        <dbReference type="Pfam" id="PF14870"/>
    </source>
</evidence>
<protein>
    <recommendedName>
        <fullName evidence="7">Sortilin N-terminal domain-containing protein</fullName>
    </recommendedName>
</protein>
<dbReference type="Pfam" id="PF14870">
    <property type="entry name" value="PSII_BNR"/>
    <property type="match status" value="1"/>
</dbReference>
<feature type="domain" description="Photosynthesis system II assembly factor Ycf48/Hcf136-like" evidence="3">
    <location>
        <begin position="96"/>
        <end position="236"/>
    </location>
</feature>
<keyword evidence="1" id="KW-0677">Repeat</keyword>
<name>A0A2H0YRE4_9BACT</name>
<dbReference type="PANTHER" id="PTHR43739">
    <property type="entry name" value="XYLOGLUCANASE (EUROFUNG)"/>
    <property type="match status" value="1"/>
</dbReference>
<dbReference type="PANTHER" id="PTHR43739:SF5">
    <property type="entry name" value="EXO-ALPHA-SIALIDASE"/>
    <property type="match status" value="1"/>
</dbReference>
<evidence type="ECO:0000259" key="4">
    <source>
        <dbReference type="Pfam" id="PF15902"/>
    </source>
</evidence>
<dbReference type="InterPro" id="IPR031778">
    <property type="entry name" value="Sortilin_N"/>
</dbReference>